<proteinExistence type="predicted"/>
<dbReference type="RefSeq" id="WP_133190687.1">
    <property type="nucleotide sequence ID" value="NZ_SMOD01000076.1"/>
</dbReference>
<organism evidence="2 3">
    <name type="scientific">Paraburkholderia guartelaensis</name>
    <dbReference type="NCBI Taxonomy" id="2546446"/>
    <lineage>
        <taxon>Bacteria</taxon>
        <taxon>Pseudomonadati</taxon>
        <taxon>Pseudomonadota</taxon>
        <taxon>Betaproteobacteria</taxon>
        <taxon>Burkholderiales</taxon>
        <taxon>Burkholderiaceae</taxon>
        <taxon>Paraburkholderia</taxon>
    </lineage>
</organism>
<sequence length="98" mass="11191">MRLTERFVWALLVLAVCWVLDMSAHERHRGFYERLFSEQCDARDYVVEIYRTAWTPKDTKAAGDEDVSLRLPLARANDDNACDPLQDGAESSITKAAQ</sequence>
<evidence type="ECO:0000256" key="1">
    <source>
        <dbReference type="SAM" id="MobiDB-lite"/>
    </source>
</evidence>
<feature type="region of interest" description="Disordered" evidence="1">
    <location>
        <begin position="77"/>
        <end position="98"/>
    </location>
</feature>
<comment type="caution">
    <text evidence="2">The sequence shown here is derived from an EMBL/GenBank/DDBJ whole genome shotgun (WGS) entry which is preliminary data.</text>
</comment>
<dbReference type="Proteomes" id="UP000295606">
    <property type="component" value="Unassembled WGS sequence"/>
</dbReference>
<dbReference type="EMBL" id="SMOD01000076">
    <property type="protein sequence ID" value="TDG02131.1"/>
    <property type="molecule type" value="Genomic_DNA"/>
</dbReference>
<evidence type="ECO:0000313" key="3">
    <source>
        <dbReference type="Proteomes" id="UP000295606"/>
    </source>
</evidence>
<evidence type="ECO:0000313" key="2">
    <source>
        <dbReference type="EMBL" id="TDG02131.1"/>
    </source>
</evidence>
<protein>
    <submittedName>
        <fullName evidence="2">Uncharacterized protein</fullName>
    </submittedName>
</protein>
<accession>A0A4R5L3A2</accession>
<reference evidence="2 3" key="1">
    <citation type="submission" date="2019-03" db="EMBL/GenBank/DDBJ databases">
        <title>Paraburkholderia sp. isolated from native Mimosa gymnas in Guartela State Park, Brazil.</title>
        <authorList>
            <person name="Paulitsch F."/>
            <person name="Hungria M."/>
            <person name="Delamuta J.R.M."/>
            <person name="Ribeiro R.A."/>
            <person name="Dall'Agnol R."/>
            <person name="Silva J.S.B."/>
        </authorList>
    </citation>
    <scope>NUCLEOTIDE SEQUENCE [LARGE SCALE GENOMIC DNA]</scope>
    <source>
        <strain evidence="2 3">CNPSo 3008</strain>
    </source>
</reference>
<gene>
    <name evidence="2" type="ORF">E1N52_41305</name>
</gene>
<feature type="compositionally biased region" description="Polar residues" evidence="1">
    <location>
        <begin position="89"/>
        <end position="98"/>
    </location>
</feature>
<name>A0A4R5L3A2_9BURK</name>
<dbReference type="AlphaFoldDB" id="A0A4R5L3A2"/>